<evidence type="ECO:0000259" key="4">
    <source>
        <dbReference type="SMART" id="SM00990"/>
    </source>
</evidence>
<dbReference type="Proteomes" id="UP000295718">
    <property type="component" value="Unassembled WGS sequence"/>
</dbReference>
<evidence type="ECO:0000313" key="6">
    <source>
        <dbReference type="Proteomes" id="UP000295718"/>
    </source>
</evidence>
<keyword evidence="3" id="KW-0378">Hydrolase</keyword>
<keyword evidence="6" id="KW-1185">Reference proteome</keyword>
<dbReference type="EMBL" id="SLUO01000002">
    <property type="protein sequence ID" value="TCL60555.1"/>
    <property type="molecule type" value="Genomic_DNA"/>
</dbReference>
<comment type="caution">
    <text evidence="5">The sequence shown here is derived from an EMBL/GenBank/DDBJ whole genome shotgun (WGS) entry which is preliminary data.</text>
</comment>
<dbReference type="STRING" id="1469948.GCA_000732725_00288"/>
<feature type="domain" description="VRR-NUC" evidence="4">
    <location>
        <begin position="1"/>
        <end position="81"/>
    </location>
</feature>
<sequence length="93" mass="10556">MRESIIEKKLVDEAKKRGGLALKFTSPGFDGVPDRIVLFPKGKMAFIEMKALGKTMRPLQIKVKERLARLDFRVYCIDNKEMIGGILDEIQSS</sequence>
<evidence type="ECO:0000313" key="5">
    <source>
        <dbReference type="EMBL" id="TCL60555.1"/>
    </source>
</evidence>
<dbReference type="InterPro" id="IPR011856">
    <property type="entry name" value="tRNA_endonuc-like_dom_sf"/>
</dbReference>
<evidence type="ECO:0000256" key="2">
    <source>
        <dbReference type="ARBA" id="ARBA00022722"/>
    </source>
</evidence>
<proteinExistence type="predicted"/>
<protein>
    <submittedName>
        <fullName evidence="5">VRR-NUC domain-containing protein</fullName>
    </submittedName>
</protein>
<evidence type="ECO:0000256" key="3">
    <source>
        <dbReference type="ARBA" id="ARBA00022801"/>
    </source>
</evidence>
<dbReference type="RefSeq" id="WP_031389067.1">
    <property type="nucleotide sequence ID" value="NZ_JPNB01000001.1"/>
</dbReference>
<evidence type="ECO:0000256" key="1">
    <source>
        <dbReference type="ARBA" id="ARBA00001946"/>
    </source>
</evidence>
<dbReference type="InterPro" id="IPR014883">
    <property type="entry name" value="VRR_NUC"/>
</dbReference>
<name>A0A4R1R4X2_9FIRM</name>
<dbReference type="GO" id="GO:0016788">
    <property type="term" value="F:hydrolase activity, acting on ester bonds"/>
    <property type="evidence" value="ECO:0007669"/>
    <property type="project" value="InterPro"/>
</dbReference>
<dbReference type="AlphaFoldDB" id="A0A4R1R4X2"/>
<dbReference type="GO" id="GO:0003676">
    <property type="term" value="F:nucleic acid binding"/>
    <property type="evidence" value="ECO:0007669"/>
    <property type="project" value="InterPro"/>
</dbReference>
<dbReference type="GO" id="GO:0004518">
    <property type="term" value="F:nuclease activity"/>
    <property type="evidence" value="ECO:0007669"/>
    <property type="project" value="UniProtKB-KW"/>
</dbReference>
<gene>
    <name evidence="5" type="ORF">EDD76_102253</name>
</gene>
<reference evidence="5 6" key="1">
    <citation type="submission" date="2019-03" db="EMBL/GenBank/DDBJ databases">
        <title>Genomic Encyclopedia of Type Strains, Phase IV (KMG-IV): sequencing the most valuable type-strain genomes for metagenomic binning, comparative biology and taxonomic classification.</title>
        <authorList>
            <person name="Goeker M."/>
        </authorList>
    </citation>
    <scope>NUCLEOTIDE SEQUENCE [LARGE SCALE GENOMIC DNA]</scope>
    <source>
        <strain evidence="5 6">DSM 100556</strain>
    </source>
</reference>
<keyword evidence="2" id="KW-0540">Nuclease</keyword>
<dbReference type="OrthoDB" id="6706702at2"/>
<dbReference type="Gene3D" id="3.40.1350.10">
    <property type="match status" value="1"/>
</dbReference>
<dbReference type="SMART" id="SM00990">
    <property type="entry name" value="VRR_NUC"/>
    <property type="match status" value="1"/>
</dbReference>
<comment type="cofactor">
    <cofactor evidence="1">
        <name>Mg(2+)</name>
        <dbReference type="ChEBI" id="CHEBI:18420"/>
    </cofactor>
</comment>
<organism evidence="5 6">
    <name type="scientific">Kineothrix alysoides</name>
    <dbReference type="NCBI Taxonomy" id="1469948"/>
    <lineage>
        <taxon>Bacteria</taxon>
        <taxon>Bacillati</taxon>
        <taxon>Bacillota</taxon>
        <taxon>Clostridia</taxon>
        <taxon>Lachnospirales</taxon>
        <taxon>Lachnospiraceae</taxon>
        <taxon>Kineothrix</taxon>
    </lineage>
</organism>
<accession>A0A4R1R4X2</accession>